<sequence>MRKQLQQLSHDIKGLLVADPDHLFDFMDRDLIDLNHIMFLEVAEADRMADMGPEPQIRKGSTVRRKASLWHLTSTIFLCHISKEIKVLANDFLSDYLFMAVAIVGSTSINSIQQLPYVSVHRKWWVLVGLLT</sequence>
<dbReference type="SUPFAM" id="SSF52540">
    <property type="entry name" value="P-loop containing nucleoside triphosphate hydrolases"/>
    <property type="match status" value="1"/>
</dbReference>
<gene>
    <name evidence="1" type="ORF">DILT_LOCUS6436</name>
</gene>
<dbReference type="InterPro" id="IPR027417">
    <property type="entry name" value="P-loop_NTPase"/>
</dbReference>
<dbReference type="OrthoDB" id="196131at2759"/>
<reference evidence="1 2" key="1">
    <citation type="submission" date="2018-11" db="EMBL/GenBank/DDBJ databases">
        <authorList>
            <consortium name="Pathogen Informatics"/>
        </authorList>
    </citation>
    <scope>NUCLEOTIDE SEQUENCE [LARGE SCALE GENOMIC DNA]</scope>
</reference>
<evidence type="ECO:0000313" key="2">
    <source>
        <dbReference type="Proteomes" id="UP000281553"/>
    </source>
</evidence>
<dbReference type="EMBL" id="UYRU01049509">
    <property type="protein sequence ID" value="VDN10605.1"/>
    <property type="molecule type" value="Genomic_DNA"/>
</dbReference>
<name>A0A3P7KZJ5_DIBLA</name>
<evidence type="ECO:0000313" key="1">
    <source>
        <dbReference type="EMBL" id="VDN10605.1"/>
    </source>
</evidence>
<dbReference type="Proteomes" id="UP000281553">
    <property type="component" value="Unassembled WGS sequence"/>
</dbReference>
<organism evidence="1 2">
    <name type="scientific">Dibothriocephalus latus</name>
    <name type="common">Fish tapeworm</name>
    <name type="synonym">Diphyllobothrium latum</name>
    <dbReference type="NCBI Taxonomy" id="60516"/>
    <lineage>
        <taxon>Eukaryota</taxon>
        <taxon>Metazoa</taxon>
        <taxon>Spiralia</taxon>
        <taxon>Lophotrochozoa</taxon>
        <taxon>Platyhelminthes</taxon>
        <taxon>Cestoda</taxon>
        <taxon>Eucestoda</taxon>
        <taxon>Diphyllobothriidea</taxon>
        <taxon>Diphyllobothriidae</taxon>
        <taxon>Dibothriocephalus</taxon>
    </lineage>
</organism>
<accession>A0A3P7KZJ5</accession>
<keyword evidence="2" id="KW-1185">Reference proteome</keyword>
<dbReference type="Gene3D" id="3.40.50.300">
    <property type="entry name" value="P-loop containing nucleotide triphosphate hydrolases"/>
    <property type="match status" value="1"/>
</dbReference>
<dbReference type="AlphaFoldDB" id="A0A3P7KZJ5"/>
<proteinExistence type="predicted"/>
<protein>
    <submittedName>
        <fullName evidence="1">Uncharacterized protein</fullName>
    </submittedName>
</protein>